<dbReference type="Gene3D" id="3.20.20.450">
    <property type="entry name" value="EAL domain"/>
    <property type="match status" value="1"/>
</dbReference>
<dbReference type="Gene3D" id="1.10.3210.10">
    <property type="entry name" value="Hypothetical protein af1432"/>
    <property type="match status" value="1"/>
</dbReference>
<gene>
    <name evidence="3" type="ORF">RH061_20705</name>
</gene>
<sequence length="415" mass="47961">MDIYVARQPIFDMNEKTVAYELLYRNSSVNNYQHTDGDQATTDVIVNSFLNIGVKDLSNGKPCFINFTEKLLKLGVPSYFNPLSIVVEILETVELNEDILGICKELKAHGYTIALDDFFVSQWNELTVQLLDYIDIIKIDFRSTNRADRQEMIRFISDRDIKFLAEKVETIEEYLEAKEDGFVYFQGFYFSKPVILNSYDIPSYYHSYFQILKEIDSPEPDLEKIKDVIEKDISLSYKLLRLINNPVFRPRNEVSSIKQAIILLGLNEIKKWIYVLAIRGADKGSGGSKEREIIELSLKRGKLGELIGRKVGREVLASKYFLLGMFSLMDSLLHHPMEELLEDLPLSNEIKAGLSGEKNDEYMMLQFLKEIELAFHEDLDLTFNPTKMTMEELFRLYGEASEWATKVLSEVNTLH</sequence>
<feature type="domain" description="HDOD" evidence="2">
    <location>
        <begin position="201"/>
        <end position="395"/>
    </location>
</feature>
<evidence type="ECO:0000259" key="1">
    <source>
        <dbReference type="PROSITE" id="PS50883"/>
    </source>
</evidence>
<dbReference type="SUPFAM" id="SSF141868">
    <property type="entry name" value="EAL domain-like"/>
    <property type="match status" value="1"/>
</dbReference>
<dbReference type="PIRSF" id="PIRSF003180">
    <property type="entry name" value="DiGMPpdiest_YuxH"/>
    <property type="match status" value="1"/>
</dbReference>
<organism evidence="3 4">
    <name type="scientific">Mesobacillus jeotgali</name>
    <dbReference type="NCBI Taxonomy" id="129985"/>
    <lineage>
        <taxon>Bacteria</taxon>
        <taxon>Bacillati</taxon>
        <taxon>Bacillota</taxon>
        <taxon>Bacilli</taxon>
        <taxon>Bacillales</taxon>
        <taxon>Bacillaceae</taxon>
        <taxon>Mesobacillus</taxon>
    </lineage>
</organism>
<evidence type="ECO:0000313" key="3">
    <source>
        <dbReference type="EMBL" id="WNF22547.1"/>
    </source>
</evidence>
<evidence type="ECO:0000313" key="4">
    <source>
        <dbReference type="Proteomes" id="UP001303324"/>
    </source>
</evidence>
<dbReference type="EMBL" id="CP134494">
    <property type="protein sequence ID" value="WNF22547.1"/>
    <property type="molecule type" value="Genomic_DNA"/>
</dbReference>
<proteinExistence type="predicted"/>
<reference evidence="3 4" key="1">
    <citation type="submission" date="2023-09" db="EMBL/GenBank/DDBJ databases">
        <title>Microbial mechanism of fulvic acid promoting antimony reduction mineralization in rice fields.</title>
        <authorList>
            <person name="Chen G."/>
            <person name="Lan J."/>
        </authorList>
    </citation>
    <scope>NUCLEOTIDE SEQUENCE [LARGE SCALE GENOMIC DNA]</scope>
    <source>
        <strain evidence="3 4">PS1</strain>
    </source>
</reference>
<dbReference type="SUPFAM" id="SSF109604">
    <property type="entry name" value="HD-domain/PDEase-like"/>
    <property type="match status" value="1"/>
</dbReference>
<dbReference type="PANTHER" id="PTHR33525:SF4">
    <property type="entry name" value="CYCLIC DI-GMP PHOSPHODIESTERASE CDGJ"/>
    <property type="match status" value="1"/>
</dbReference>
<dbReference type="RefSeq" id="WP_311072672.1">
    <property type="nucleotide sequence ID" value="NZ_CP134494.1"/>
</dbReference>
<dbReference type="Pfam" id="PF00563">
    <property type="entry name" value="EAL"/>
    <property type="match status" value="1"/>
</dbReference>
<protein>
    <submittedName>
        <fullName evidence="3">HDOD domain-containing protein</fullName>
    </submittedName>
</protein>
<dbReference type="InterPro" id="IPR013976">
    <property type="entry name" value="HDOD"/>
</dbReference>
<evidence type="ECO:0000259" key="2">
    <source>
        <dbReference type="PROSITE" id="PS51833"/>
    </source>
</evidence>
<dbReference type="PROSITE" id="PS50883">
    <property type="entry name" value="EAL"/>
    <property type="match status" value="1"/>
</dbReference>
<dbReference type="InterPro" id="IPR014408">
    <property type="entry name" value="dGMP_Pdiesterase_EAL/HD-GYP"/>
</dbReference>
<dbReference type="InterPro" id="IPR035919">
    <property type="entry name" value="EAL_sf"/>
</dbReference>
<dbReference type="PROSITE" id="PS51833">
    <property type="entry name" value="HDOD"/>
    <property type="match status" value="1"/>
</dbReference>
<name>A0ABY9VLH9_9BACI</name>
<dbReference type="PANTHER" id="PTHR33525">
    <property type="match status" value="1"/>
</dbReference>
<dbReference type="SMART" id="SM00052">
    <property type="entry name" value="EAL"/>
    <property type="match status" value="1"/>
</dbReference>
<dbReference type="Proteomes" id="UP001303324">
    <property type="component" value="Chromosome"/>
</dbReference>
<feature type="domain" description="EAL" evidence="1">
    <location>
        <begin position="1"/>
        <end position="207"/>
    </location>
</feature>
<dbReference type="InterPro" id="IPR052340">
    <property type="entry name" value="RNase_Y/CdgJ"/>
</dbReference>
<keyword evidence="4" id="KW-1185">Reference proteome</keyword>
<dbReference type="InterPro" id="IPR001633">
    <property type="entry name" value="EAL_dom"/>
</dbReference>
<accession>A0ABY9VLH9</accession>
<dbReference type="Pfam" id="PF08668">
    <property type="entry name" value="HDOD"/>
    <property type="match status" value="1"/>
</dbReference>